<dbReference type="RefSeq" id="WP_213672438.1">
    <property type="nucleotide sequence ID" value="NZ_JAHCDA010000006.1"/>
</dbReference>
<feature type="domain" description="Urease accessory protein UreH-like transmembrane" evidence="2">
    <location>
        <begin position="23"/>
        <end position="221"/>
    </location>
</feature>
<keyword evidence="1" id="KW-1133">Transmembrane helix</keyword>
<evidence type="ECO:0000256" key="1">
    <source>
        <dbReference type="SAM" id="Phobius"/>
    </source>
</evidence>
<dbReference type="InterPro" id="IPR039447">
    <property type="entry name" value="UreH-like_TM_dom"/>
</dbReference>
<sequence length="237" mass="23591">MLSDCLHSLTALGADGALALAGAMFLAGLAGGVTHCAGMCGPFVIAQTVQGLPSGRLARLTGLHLLPYQLGRAAGYVALGGAAGAAVGLASLGLSRSLLAVPLVLAALLMLVQAVPGLSLPWRLPTLPVPRLMRGLLSQGAPSPWRRFLLGLMLSALPCGLLYAALAAAAASGSALAGALAMLAFVAGTVPGLTGVSVLGSFFGRRFGARLRLFGALALLVNAALLLALALRVVAEA</sequence>
<dbReference type="PANTHER" id="PTHR42208:SF1">
    <property type="entry name" value="HEAVY METAL TRANSPORTER"/>
    <property type="match status" value="1"/>
</dbReference>
<dbReference type="EMBL" id="JAHCDA010000006">
    <property type="protein sequence ID" value="MBS7813734.1"/>
    <property type="molecule type" value="Genomic_DNA"/>
</dbReference>
<evidence type="ECO:0000313" key="4">
    <source>
        <dbReference type="Proteomes" id="UP000766336"/>
    </source>
</evidence>
<feature type="transmembrane region" description="Helical" evidence="1">
    <location>
        <begin position="100"/>
        <end position="124"/>
    </location>
</feature>
<reference evidence="3 4" key="1">
    <citation type="submission" date="2021-05" db="EMBL/GenBank/DDBJ databases">
        <title>Roseococcus sp. XZZS9, whole genome shotgun sequencing project.</title>
        <authorList>
            <person name="Zhao G."/>
            <person name="Shen L."/>
        </authorList>
    </citation>
    <scope>NUCLEOTIDE SEQUENCE [LARGE SCALE GENOMIC DNA]</scope>
    <source>
        <strain evidence="3 4">XZZS9</strain>
    </source>
</reference>
<keyword evidence="4" id="KW-1185">Reference proteome</keyword>
<evidence type="ECO:0000313" key="3">
    <source>
        <dbReference type="EMBL" id="MBS7813734.1"/>
    </source>
</evidence>
<feature type="transmembrane region" description="Helical" evidence="1">
    <location>
        <begin position="148"/>
        <end position="170"/>
    </location>
</feature>
<accession>A0ABS5QJ77</accession>
<dbReference type="Proteomes" id="UP000766336">
    <property type="component" value="Unassembled WGS sequence"/>
</dbReference>
<comment type="caution">
    <text evidence="3">The sequence shown here is derived from an EMBL/GenBank/DDBJ whole genome shotgun (WGS) entry which is preliminary data.</text>
</comment>
<dbReference type="Pfam" id="PF13386">
    <property type="entry name" value="DsbD_2"/>
    <property type="match status" value="1"/>
</dbReference>
<name>A0ABS5QJ77_9PROT</name>
<keyword evidence="1" id="KW-0812">Transmembrane</keyword>
<feature type="transmembrane region" description="Helical" evidence="1">
    <location>
        <begin position="176"/>
        <end position="199"/>
    </location>
</feature>
<feature type="transmembrane region" description="Helical" evidence="1">
    <location>
        <begin position="73"/>
        <end position="94"/>
    </location>
</feature>
<gene>
    <name evidence="3" type="ORF">KHU32_22530</name>
</gene>
<feature type="transmembrane region" description="Helical" evidence="1">
    <location>
        <begin position="211"/>
        <end position="235"/>
    </location>
</feature>
<keyword evidence="1" id="KW-0472">Membrane</keyword>
<evidence type="ECO:0000259" key="2">
    <source>
        <dbReference type="Pfam" id="PF13386"/>
    </source>
</evidence>
<dbReference type="PANTHER" id="PTHR42208">
    <property type="entry name" value="HEAVY METAL TRANSPORTER-RELATED"/>
    <property type="match status" value="1"/>
</dbReference>
<organism evidence="3 4">
    <name type="scientific">Roseococcus pinisoli</name>
    <dbReference type="NCBI Taxonomy" id="2835040"/>
    <lineage>
        <taxon>Bacteria</taxon>
        <taxon>Pseudomonadati</taxon>
        <taxon>Pseudomonadota</taxon>
        <taxon>Alphaproteobacteria</taxon>
        <taxon>Acetobacterales</taxon>
        <taxon>Roseomonadaceae</taxon>
        <taxon>Roseococcus</taxon>
    </lineage>
</organism>
<protein>
    <submittedName>
        <fullName evidence="3">Sulfite exporter TauE/SafE family protein</fullName>
    </submittedName>
</protein>
<proteinExistence type="predicted"/>